<name>A0A429GET0_9CREN</name>
<proteinExistence type="predicted"/>
<gene>
    <name evidence="1" type="ORF">D6D85_14480</name>
</gene>
<sequence>MLDLSSCVEEVSMKLRRKAQEDEATREAIEREGLEKIAKNACLLIEGAKKWEETTSEFKRRGLYTEGDARPLNSVILAKEGTIEMTVGSSPGHRTRVNLNKMELRYYDSDRDVNWVMRKLFEDVGAKCEDDDEGVFCDISGLSEEDIINRLFPRIAAATSMDIRMNNRGEDWKESEPEIFDKCSDLSEREDFELCAVRELLKKMGSY</sequence>
<reference evidence="1 2" key="1">
    <citation type="submission" date="2018-10" db="EMBL/GenBank/DDBJ databases">
        <title>Co-occurring genomic capacity for anaerobic methane metabolism and dissimilatory sulfite reduction discovered in the Korarchaeota.</title>
        <authorList>
            <person name="Mckay L.J."/>
            <person name="Dlakic M."/>
            <person name="Fields M.W."/>
            <person name="Delmont T.O."/>
            <person name="Eren A.M."/>
            <person name="Jay Z.J."/>
            <person name="Klingelsmith K.B."/>
            <person name="Rusch D.B."/>
            <person name="Inskeep W.P."/>
        </authorList>
    </citation>
    <scope>NUCLEOTIDE SEQUENCE [LARGE SCALE GENOMIC DNA]</scope>
    <source>
        <strain evidence="1 2">MDKW</strain>
    </source>
</reference>
<dbReference type="AlphaFoldDB" id="A0A429GET0"/>
<evidence type="ECO:0000313" key="1">
    <source>
        <dbReference type="EMBL" id="RSN72275.1"/>
    </source>
</evidence>
<evidence type="ECO:0000313" key="2">
    <source>
        <dbReference type="Proteomes" id="UP000277582"/>
    </source>
</evidence>
<comment type="caution">
    <text evidence="1">The sequence shown here is derived from an EMBL/GenBank/DDBJ whole genome shotgun (WGS) entry which is preliminary data.</text>
</comment>
<protein>
    <submittedName>
        <fullName evidence="1">Uncharacterized protein</fullName>
    </submittedName>
</protein>
<dbReference type="EMBL" id="RCOS01000161">
    <property type="protein sequence ID" value="RSN72275.1"/>
    <property type="molecule type" value="Genomic_DNA"/>
</dbReference>
<accession>A0A429GET0</accession>
<dbReference type="RefSeq" id="WP_125672656.1">
    <property type="nucleotide sequence ID" value="NZ_RCOS01000161.1"/>
</dbReference>
<keyword evidence="2" id="KW-1185">Reference proteome</keyword>
<dbReference type="Proteomes" id="UP000277582">
    <property type="component" value="Unassembled WGS sequence"/>
</dbReference>
<organism evidence="1 2">
    <name type="scientific">Candidatus Methanodesulfokora washburnensis</name>
    <dbReference type="NCBI Taxonomy" id="2478471"/>
    <lineage>
        <taxon>Archaea</taxon>
        <taxon>Thermoproteota</taxon>
        <taxon>Candidatus Korarchaeia</taxon>
        <taxon>Candidatus Korarchaeia incertae sedis</taxon>
        <taxon>Candidatus Methanodesulfokora</taxon>
    </lineage>
</organism>